<evidence type="ECO:0008006" key="2">
    <source>
        <dbReference type="Google" id="ProtNLM"/>
    </source>
</evidence>
<sequence length="335" mass="37704">MRVFQINGDDGHTHMSSDAVAAEFVGFYQRLLGGRDAGGQLTWPSTDNGCLVLLNMDEGLRMVRPITREEVKAAFFDIAEDKSPGPNGYSSAFFKAAWPVVGEDVTTAILDFFLNGRLLKQVNATLLTLIPKVRPRLFGRSHSPTQNAFVPGRKIGDSVMLAQELFMGYNQRHLPKRCALKVDLRKVYDTVEWDFLIEVNPAKSQLILSKASNAERTQFIQILGFQEGVLPVRYLGLPLISSRLFLTDCRPLLQKIDDRIQGWAGTPLSFALRVQLIKSVLLALNTYWAMAFVLPKGLIREIERRLRSFLWKGTTGLGMLRLPGHEFARQLRKEA</sequence>
<dbReference type="AlphaFoldDB" id="A0AAW2X5P5"/>
<dbReference type="PANTHER" id="PTHR33116:SF78">
    <property type="entry name" value="OS12G0587133 PROTEIN"/>
    <property type="match status" value="1"/>
</dbReference>
<reference evidence="1" key="1">
    <citation type="submission" date="2020-06" db="EMBL/GenBank/DDBJ databases">
        <authorList>
            <person name="Li T."/>
            <person name="Hu X."/>
            <person name="Zhang T."/>
            <person name="Song X."/>
            <person name="Zhang H."/>
            <person name="Dai N."/>
            <person name="Sheng W."/>
            <person name="Hou X."/>
            <person name="Wei L."/>
        </authorList>
    </citation>
    <scope>NUCLEOTIDE SEQUENCE</scope>
    <source>
        <strain evidence="1">KEN1</strain>
        <tissue evidence="1">Leaf</tissue>
    </source>
</reference>
<gene>
    <name evidence="1" type="ORF">Slati_1447500</name>
</gene>
<proteinExistence type="predicted"/>
<dbReference type="EMBL" id="JACGWN010000005">
    <property type="protein sequence ID" value="KAL0448911.1"/>
    <property type="molecule type" value="Genomic_DNA"/>
</dbReference>
<evidence type="ECO:0000313" key="1">
    <source>
        <dbReference type="EMBL" id="KAL0448911.1"/>
    </source>
</evidence>
<name>A0AAW2X5P5_9LAMI</name>
<reference evidence="1" key="2">
    <citation type="journal article" date="2024" name="Plant">
        <title>Genomic evolution and insights into agronomic trait innovations of Sesamum species.</title>
        <authorList>
            <person name="Miao H."/>
            <person name="Wang L."/>
            <person name="Qu L."/>
            <person name="Liu H."/>
            <person name="Sun Y."/>
            <person name="Le M."/>
            <person name="Wang Q."/>
            <person name="Wei S."/>
            <person name="Zheng Y."/>
            <person name="Lin W."/>
            <person name="Duan Y."/>
            <person name="Cao H."/>
            <person name="Xiong S."/>
            <person name="Wang X."/>
            <person name="Wei L."/>
            <person name="Li C."/>
            <person name="Ma Q."/>
            <person name="Ju M."/>
            <person name="Zhao R."/>
            <person name="Li G."/>
            <person name="Mu C."/>
            <person name="Tian Q."/>
            <person name="Mei H."/>
            <person name="Zhang T."/>
            <person name="Gao T."/>
            <person name="Zhang H."/>
        </authorList>
    </citation>
    <scope>NUCLEOTIDE SEQUENCE</scope>
    <source>
        <strain evidence="1">KEN1</strain>
    </source>
</reference>
<comment type="caution">
    <text evidence="1">The sequence shown here is derived from an EMBL/GenBank/DDBJ whole genome shotgun (WGS) entry which is preliminary data.</text>
</comment>
<organism evidence="1">
    <name type="scientific">Sesamum latifolium</name>
    <dbReference type="NCBI Taxonomy" id="2727402"/>
    <lineage>
        <taxon>Eukaryota</taxon>
        <taxon>Viridiplantae</taxon>
        <taxon>Streptophyta</taxon>
        <taxon>Embryophyta</taxon>
        <taxon>Tracheophyta</taxon>
        <taxon>Spermatophyta</taxon>
        <taxon>Magnoliopsida</taxon>
        <taxon>eudicotyledons</taxon>
        <taxon>Gunneridae</taxon>
        <taxon>Pentapetalae</taxon>
        <taxon>asterids</taxon>
        <taxon>lamiids</taxon>
        <taxon>Lamiales</taxon>
        <taxon>Pedaliaceae</taxon>
        <taxon>Sesamum</taxon>
    </lineage>
</organism>
<dbReference type="PANTHER" id="PTHR33116">
    <property type="entry name" value="REVERSE TRANSCRIPTASE ZINC-BINDING DOMAIN-CONTAINING PROTEIN-RELATED-RELATED"/>
    <property type="match status" value="1"/>
</dbReference>
<protein>
    <recommendedName>
        <fullName evidence="2">Reverse transcriptase domain-containing protein</fullName>
    </recommendedName>
</protein>
<accession>A0AAW2X5P5</accession>